<organism evidence="1 2">
    <name type="scientific">Arctium lappa</name>
    <name type="common">Greater burdock</name>
    <name type="synonym">Lappa major</name>
    <dbReference type="NCBI Taxonomy" id="4217"/>
    <lineage>
        <taxon>Eukaryota</taxon>
        <taxon>Viridiplantae</taxon>
        <taxon>Streptophyta</taxon>
        <taxon>Embryophyta</taxon>
        <taxon>Tracheophyta</taxon>
        <taxon>Spermatophyta</taxon>
        <taxon>Magnoliopsida</taxon>
        <taxon>eudicotyledons</taxon>
        <taxon>Gunneridae</taxon>
        <taxon>Pentapetalae</taxon>
        <taxon>asterids</taxon>
        <taxon>campanulids</taxon>
        <taxon>Asterales</taxon>
        <taxon>Asteraceae</taxon>
        <taxon>Carduoideae</taxon>
        <taxon>Cardueae</taxon>
        <taxon>Arctiinae</taxon>
        <taxon>Arctium</taxon>
    </lineage>
</organism>
<dbReference type="Proteomes" id="UP001055879">
    <property type="component" value="Linkage Group LG10"/>
</dbReference>
<name>A0ACB8ZNH2_ARCLA</name>
<accession>A0ACB8ZNH2</accession>
<keyword evidence="2" id="KW-1185">Reference proteome</keyword>
<reference evidence="1 2" key="2">
    <citation type="journal article" date="2022" name="Mol. Ecol. Resour.">
        <title>The genomes of chicory, endive, great burdock and yacon provide insights into Asteraceae paleo-polyploidization history and plant inulin production.</title>
        <authorList>
            <person name="Fan W."/>
            <person name="Wang S."/>
            <person name="Wang H."/>
            <person name="Wang A."/>
            <person name="Jiang F."/>
            <person name="Liu H."/>
            <person name="Zhao H."/>
            <person name="Xu D."/>
            <person name="Zhang Y."/>
        </authorList>
    </citation>
    <scope>NUCLEOTIDE SEQUENCE [LARGE SCALE GENOMIC DNA]</scope>
    <source>
        <strain evidence="2">cv. Niubang</strain>
    </source>
</reference>
<protein>
    <submittedName>
        <fullName evidence="1">Uncharacterized protein</fullName>
    </submittedName>
</protein>
<evidence type="ECO:0000313" key="2">
    <source>
        <dbReference type="Proteomes" id="UP001055879"/>
    </source>
</evidence>
<dbReference type="EMBL" id="CM042056">
    <property type="protein sequence ID" value="KAI3697675.1"/>
    <property type="molecule type" value="Genomic_DNA"/>
</dbReference>
<sequence length="121" mass="13439">MENRHLLSVTVLIFLLTLIFSSSSMTVHGRALPGGWAPIINVTDPVVVDIGKFAVDEHNKQHEETLKFAKVVSGESQVVAGWNYNLTITATNGSAEDNYVAIVWDKPWEKFRQLLSFDGPI</sequence>
<comment type="caution">
    <text evidence="1">The sequence shown here is derived from an EMBL/GenBank/DDBJ whole genome shotgun (WGS) entry which is preliminary data.</text>
</comment>
<proteinExistence type="predicted"/>
<evidence type="ECO:0000313" key="1">
    <source>
        <dbReference type="EMBL" id="KAI3697675.1"/>
    </source>
</evidence>
<gene>
    <name evidence="1" type="ORF">L6452_30771</name>
</gene>
<reference evidence="2" key="1">
    <citation type="journal article" date="2022" name="Mol. Ecol. Resour.">
        <title>The genomes of chicory, endive, great burdock and yacon provide insights into Asteraceae palaeo-polyploidization history and plant inulin production.</title>
        <authorList>
            <person name="Fan W."/>
            <person name="Wang S."/>
            <person name="Wang H."/>
            <person name="Wang A."/>
            <person name="Jiang F."/>
            <person name="Liu H."/>
            <person name="Zhao H."/>
            <person name="Xu D."/>
            <person name="Zhang Y."/>
        </authorList>
    </citation>
    <scope>NUCLEOTIDE SEQUENCE [LARGE SCALE GENOMIC DNA]</scope>
    <source>
        <strain evidence="2">cv. Niubang</strain>
    </source>
</reference>